<dbReference type="Gramene" id="OPUNC08G06790.1">
    <property type="protein sequence ID" value="OPUNC08G06790.1"/>
    <property type="gene ID" value="OPUNC08G06790"/>
</dbReference>
<accession>A0A0E0LSP2</accession>
<dbReference type="AlphaFoldDB" id="A0A0E0LSP2"/>
<keyword evidence="2" id="KW-1185">Reference proteome</keyword>
<reference evidence="1" key="1">
    <citation type="submission" date="2015-04" db="UniProtKB">
        <authorList>
            <consortium name="EnsemblPlants"/>
        </authorList>
    </citation>
    <scope>IDENTIFICATION</scope>
</reference>
<name>A0A0E0LSP2_ORYPU</name>
<reference evidence="1" key="2">
    <citation type="submission" date="2018-05" db="EMBL/GenBank/DDBJ databases">
        <title>OpunRS2 (Oryza punctata Reference Sequence Version 2).</title>
        <authorList>
            <person name="Zhang J."/>
            <person name="Kudrna D."/>
            <person name="Lee S."/>
            <person name="Talag J."/>
            <person name="Welchert J."/>
            <person name="Wing R.A."/>
        </authorList>
    </citation>
    <scope>NUCLEOTIDE SEQUENCE [LARGE SCALE GENOMIC DNA]</scope>
</reference>
<protein>
    <submittedName>
        <fullName evidence="1">Uncharacterized protein</fullName>
    </submittedName>
</protein>
<evidence type="ECO:0000313" key="2">
    <source>
        <dbReference type="Proteomes" id="UP000026962"/>
    </source>
</evidence>
<sequence length="115" mass="13032">MRPTSPILPRRVRIGRSGRRGGLVWWWSPYILHDFLFPDYESLLSWACLPVWSSSCCSRVGRDGFGFGQPRDRRQPGAPLRSSIPRALALDSSPLCRQSGCRQSSYSALTRRPPN</sequence>
<organism evidence="1">
    <name type="scientific">Oryza punctata</name>
    <name type="common">Red rice</name>
    <dbReference type="NCBI Taxonomy" id="4537"/>
    <lineage>
        <taxon>Eukaryota</taxon>
        <taxon>Viridiplantae</taxon>
        <taxon>Streptophyta</taxon>
        <taxon>Embryophyta</taxon>
        <taxon>Tracheophyta</taxon>
        <taxon>Spermatophyta</taxon>
        <taxon>Magnoliopsida</taxon>
        <taxon>Liliopsida</taxon>
        <taxon>Poales</taxon>
        <taxon>Poaceae</taxon>
        <taxon>BOP clade</taxon>
        <taxon>Oryzoideae</taxon>
        <taxon>Oryzeae</taxon>
        <taxon>Oryzinae</taxon>
        <taxon>Oryza</taxon>
    </lineage>
</organism>
<dbReference type="HOGENOM" id="CLU_2112897_0_0_1"/>
<proteinExistence type="predicted"/>
<evidence type="ECO:0000313" key="1">
    <source>
        <dbReference type="EnsemblPlants" id="OPUNC08G06790.1"/>
    </source>
</evidence>
<dbReference type="Proteomes" id="UP000026962">
    <property type="component" value="Chromosome 8"/>
</dbReference>
<dbReference type="EnsemblPlants" id="OPUNC08G06790.1">
    <property type="protein sequence ID" value="OPUNC08G06790.1"/>
    <property type="gene ID" value="OPUNC08G06790"/>
</dbReference>